<reference evidence="7 8" key="1">
    <citation type="submission" date="2019-05" db="EMBL/GenBank/DDBJ databases">
        <authorList>
            <consortium name="Pathogen Informatics"/>
        </authorList>
    </citation>
    <scope>NUCLEOTIDE SEQUENCE [LARGE SCALE GENOMIC DNA]</scope>
    <source>
        <strain evidence="7 8">NM319</strain>
    </source>
</reference>
<evidence type="ECO:0000256" key="5">
    <source>
        <dbReference type="PIRNR" id="PIRNR005763"/>
    </source>
</evidence>
<dbReference type="Gene3D" id="1.10.10.10">
    <property type="entry name" value="Winged helix-like DNA-binding domain superfamily/Winged helix DNA-binding domain"/>
    <property type="match status" value="1"/>
</dbReference>
<dbReference type="InterPro" id="IPR008995">
    <property type="entry name" value="Mo/tungstate-bd_C_term_dom"/>
</dbReference>
<keyword evidence="4" id="KW-0677">Repeat</keyword>
<proteinExistence type="inferred from homology"/>
<accession>A0ABY6TKG8</accession>
<evidence type="ECO:0000256" key="2">
    <source>
        <dbReference type="ARBA" id="ARBA00022448"/>
    </source>
</evidence>
<feature type="domain" description="Mop" evidence="6">
    <location>
        <begin position="125"/>
        <end position="192"/>
    </location>
</feature>
<dbReference type="NCBIfam" id="TIGR00637">
    <property type="entry name" value="ModE_repress"/>
    <property type="match status" value="1"/>
</dbReference>
<dbReference type="InterPro" id="IPR016462">
    <property type="entry name" value="ModE"/>
</dbReference>
<keyword evidence="2 5" id="KW-0813">Transport</keyword>
<dbReference type="NCBIfam" id="TIGR00638">
    <property type="entry name" value="Mop"/>
    <property type="match status" value="1"/>
</dbReference>
<keyword evidence="8" id="KW-1185">Reference proteome</keyword>
<evidence type="ECO:0000313" key="8">
    <source>
        <dbReference type="Proteomes" id="UP000308167"/>
    </source>
</evidence>
<dbReference type="SUPFAM" id="SSF50331">
    <property type="entry name" value="MOP-like"/>
    <property type="match status" value="2"/>
</dbReference>
<dbReference type="Pfam" id="PF00126">
    <property type="entry name" value="HTH_1"/>
    <property type="match status" value="1"/>
</dbReference>
<dbReference type="Gene3D" id="2.40.50.100">
    <property type="match status" value="1"/>
</dbReference>
<organism evidence="7 8">
    <name type="scientific">Actinobacillus porcinus</name>
    <dbReference type="NCBI Taxonomy" id="51048"/>
    <lineage>
        <taxon>Bacteria</taxon>
        <taxon>Pseudomonadati</taxon>
        <taxon>Pseudomonadota</taxon>
        <taxon>Gammaproteobacteria</taxon>
        <taxon>Pasteurellales</taxon>
        <taxon>Pasteurellaceae</taxon>
        <taxon>Actinobacillus</taxon>
    </lineage>
</organism>
<dbReference type="PANTHER" id="PTHR30432">
    <property type="entry name" value="TRANSCRIPTIONAL REGULATOR MODE"/>
    <property type="match status" value="1"/>
</dbReference>
<comment type="caution">
    <text evidence="7">The sequence shown here is derived from an EMBL/GenBank/DDBJ whole genome shotgun (WGS) entry which is preliminary data.</text>
</comment>
<evidence type="ECO:0000313" key="7">
    <source>
        <dbReference type="EMBL" id="VTU08150.1"/>
    </source>
</evidence>
<dbReference type="InterPro" id="IPR003725">
    <property type="entry name" value="ModE-bd_N"/>
</dbReference>
<dbReference type="PIRSF" id="PIRSF005763">
    <property type="entry name" value="Txn_reg_ModE"/>
    <property type="match status" value="1"/>
</dbReference>
<protein>
    <submittedName>
        <fullName evidence="7">ModE family transcriptional regulator</fullName>
    </submittedName>
</protein>
<gene>
    <name evidence="7" type="primary">modE</name>
    <name evidence="7" type="ORF">SAMEA1410922_01319</name>
</gene>
<evidence type="ECO:0000259" key="6">
    <source>
        <dbReference type="PROSITE" id="PS51866"/>
    </source>
</evidence>
<dbReference type="InterPro" id="IPR004606">
    <property type="entry name" value="Mop_domain"/>
</dbReference>
<dbReference type="EMBL" id="CABFKI010000007">
    <property type="protein sequence ID" value="VTU08150.1"/>
    <property type="molecule type" value="Genomic_DNA"/>
</dbReference>
<dbReference type="Proteomes" id="UP000308167">
    <property type="component" value="Unassembled WGS sequence"/>
</dbReference>
<evidence type="ECO:0000256" key="4">
    <source>
        <dbReference type="ARBA" id="ARBA00022737"/>
    </source>
</evidence>
<dbReference type="SUPFAM" id="SSF46785">
    <property type="entry name" value="Winged helix' DNA-binding domain"/>
    <property type="match status" value="1"/>
</dbReference>
<name>A0ABY6TKG8_9PAST</name>
<dbReference type="PROSITE" id="PS51866">
    <property type="entry name" value="MOP"/>
    <property type="match status" value="1"/>
</dbReference>
<dbReference type="Pfam" id="PF03459">
    <property type="entry name" value="TOBE"/>
    <property type="match status" value="1"/>
</dbReference>
<dbReference type="PANTHER" id="PTHR30432:SF1">
    <property type="entry name" value="DNA-BINDING TRANSCRIPTIONAL DUAL REGULATOR MODE"/>
    <property type="match status" value="1"/>
</dbReference>
<dbReference type="InterPro" id="IPR000847">
    <property type="entry name" value="LysR_HTH_N"/>
</dbReference>
<keyword evidence="3 5" id="KW-0500">Molybdenum</keyword>
<dbReference type="InterPro" id="IPR051815">
    <property type="entry name" value="Molybdate_resp_trans_reg"/>
</dbReference>
<evidence type="ECO:0000256" key="1">
    <source>
        <dbReference type="ARBA" id="ARBA00008110"/>
    </source>
</evidence>
<dbReference type="InterPro" id="IPR036388">
    <property type="entry name" value="WH-like_DNA-bd_sf"/>
</dbReference>
<sequence>MLKNTEILLTIKLQEQLFVDPKRIRLLKAIQECGSINQAAKNTHISYKSAWDHLAAMNEISPKPLLERNIGGKNGGGTTLTSYAVRLLQLYDLLEQTQEKAFHILQDENIALSNPLSATAKFALQSSARNQFFGTVENVTLQNGNALVSIQIEGLNRPMVASITEKSAVKLGLVLGKEVMLMIKAPWVKLHQNPPHLDENLFLGEVRSVTETNHTKESLIAVNGLEFCATIHADQQIKVGAQTWLSIDPEQIILATL</sequence>
<dbReference type="InterPro" id="IPR036390">
    <property type="entry name" value="WH_DNA-bd_sf"/>
</dbReference>
<comment type="similarity">
    <text evidence="1 5">Belongs to the ModE family.</text>
</comment>
<dbReference type="InterPro" id="IPR005116">
    <property type="entry name" value="Transp-assoc_OB_typ1"/>
</dbReference>
<evidence type="ECO:0000256" key="3">
    <source>
        <dbReference type="ARBA" id="ARBA00022505"/>
    </source>
</evidence>